<dbReference type="InterPro" id="IPR027417">
    <property type="entry name" value="P-loop_NTPase"/>
</dbReference>
<dbReference type="AlphaFoldDB" id="A0AAV4ZH38"/>
<dbReference type="InterPro" id="IPR003593">
    <property type="entry name" value="AAA+_ATPase"/>
</dbReference>
<dbReference type="Pfam" id="PF07728">
    <property type="entry name" value="AAA_5"/>
    <property type="match status" value="1"/>
</dbReference>
<dbReference type="EMBL" id="BPQO01000002">
    <property type="protein sequence ID" value="GJD87239.1"/>
    <property type="molecule type" value="Genomic_DNA"/>
</dbReference>
<dbReference type="RefSeq" id="WP_238229491.1">
    <property type="nucleotide sequence ID" value="NZ_BPQO01000002.1"/>
</dbReference>
<dbReference type="SUPFAM" id="SSF52540">
    <property type="entry name" value="P-loop containing nucleoside triphosphate hydrolases"/>
    <property type="match status" value="1"/>
</dbReference>
<gene>
    <name evidence="3" type="primary">lon_1</name>
    <name evidence="3" type="ORF">BHAOGJBA_0739</name>
</gene>
<reference evidence="3" key="1">
    <citation type="journal article" date="2016" name="Front. Microbiol.">
        <title>Genome Sequence of the Piezophilic, Mesophilic Sulfate-Reducing Bacterium Desulfovibrio indicus J2T.</title>
        <authorList>
            <person name="Cao J."/>
            <person name="Maignien L."/>
            <person name="Shao Z."/>
            <person name="Alain K."/>
            <person name="Jebbar M."/>
        </authorList>
    </citation>
    <scope>NUCLEOTIDE SEQUENCE</scope>
    <source>
        <strain evidence="3">DSM 16372</strain>
    </source>
</reference>
<evidence type="ECO:0000259" key="2">
    <source>
        <dbReference type="SMART" id="SM00382"/>
    </source>
</evidence>
<reference evidence="3" key="2">
    <citation type="submission" date="2021-08" db="EMBL/GenBank/DDBJ databases">
        <authorList>
            <person name="Tani A."/>
            <person name="Ola A."/>
            <person name="Ogura Y."/>
            <person name="Katsura K."/>
            <person name="Hayashi T."/>
        </authorList>
    </citation>
    <scope>NUCLEOTIDE SEQUENCE</scope>
    <source>
        <strain evidence="3">DSM 16372</strain>
    </source>
</reference>
<organism evidence="3 4">
    <name type="scientific">Methylobacterium hispanicum</name>
    <dbReference type="NCBI Taxonomy" id="270350"/>
    <lineage>
        <taxon>Bacteria</taxon>
        <taxon>Pseudomonadati</taxon>
        <taxon>Pseudomonadota</taxon>
        <taxon>Alphaproteobacteria</taxon>
        <taxon>Hyphomicrobiales</taxon>
        <taxon>Methylobacteriaceae</taxon>
        <taxon>Methylobacterium</taxon>
    </lineage>
</organism>
<dbReference type="SMART" id="SM00382">
    <property type="entry name" value="AAA"/>
    <property type="match status" value="1"/>
</dbReference>
<keyword evidence="3" id="KW-0378">Hydrolase</keyword>
<name>A0AAV4ZH38_9HYPH</name>
<feature type="domain" description="AAA+ ATPase" evidence="2">
    <location>
        <begin position="324"/>
        <end position="472"/>
    </location>
</feature>
<dbReference type="Proteomes" id="UP001055247">
    <property type="component" value="Unassembled WGS sequence"/>
</dbReference>
<dbReference type="Gene3D" id="3.40.50.300">
    <property type="entry name" value="P-loop containing nucleotide triphosphate hydrolases"/>
    <property type="match status" value="1"/>
</dbReference>
<dbReference type="PANTHER" id="PTHR10046">
    <property type="entry name" value="ATP DEPENDENT LON PROTEASE FAMILY MEMBER"/>
    <property type="match status" value="1"/>
</dbReference>
<dbReference type="GO" id="GO:0006508">
    <property type="term" value="P:proteolysis"/>
    <property type="evidence" value="ECO:0007669"/>
    <property type="project" value="UniProtKB-KW"/>
</dbReference>
<dbReference type="GO" id="GO:0004176">
    <property type="term" value="F:ATP-dependent peptidase activity"/>
    <property type="evidence" value="ECO:0007669"/>
    <property type="project" value="InterPro"/>
</dbReference>
<keyword evidence="4" id="KW-1185">Reference proteome</keyword>
<keyword evidence="3" id="KW-0645">Protease</keyword>
<dbReference type="GO" id="GO:0016887">
    <property type="term" value="F:ATP hydrolysis activity"/>
    <property type="evidence" value="ECO:0007669"/>
    <property type="project" value="InterPro"/>
</dbReference>
<feature type="region of interest" description="Disordered" evidence="1">
    <location>
        <begin position="257"/>
        <end position="277"/>
    </location>
</feature>
<protein>
    <submittedName>
        <fullName evidence="3">Lon protease</fullName>
    </submittedName>
</protein>
<dbReference type="GO" id="GO:0030163">
    <property type="term" value="P:protein catabolic process"/>
    <property type="evidence" value="ECO:0007669"/>
    <property type="project" value="InterPro"/>
</dbReference>
<dbReference type="GO" id="GO:0004252">
    <property type="term" value="F:serine-type endopeptidase activity"/>
    <property type="evidence" value="ECO:0007669"/>
    <property type="project" value="InterPro"/>
</dbReference>
<accession>A0AAV4ZH38</accession>
<proteinExistence type="predicted"/>
<comment type="caution">
    <text evidence="3">The sequence shown here is derived from an EMBL/GenBank/DDBJ whole genome shotgun (WGS) entry which is preliminary data.</text>
</comment>
<dbReference type="InterPro" id="IPR011704">
    <property type="entry name" value="ATPase_dyneun-rel_AAA"/>
</dbReference>
<dbReference type="GO" id="GO:0005524">
    <property type="term" value="F:ATP binding"/>
    <property type="evidence" value="ECO:0007669"/>
    <property type="project" value="InterPro"/>
</dbReference>
<dbReference type="InterPro" id="IPR027065">
    <property type="entry name" value="Lon_Prtase"/>
</dbReference>
<sequence>MTCPPDAGALACALERYLSGDAEAPRRAGFPHAPAALLLTARYGRSVPVLRTADALGEDVRLAGIYRGLALAFDAYSHEVKRDRREAEQTLAVQVSTAFDAVVGWLRESNIVADFSDVFTDEDAYVAGHLRLLAGVLALCAWEVGHEPARVYIRALLPEILGLADGHRYVRVAIGLMEDVDPLHWRPGQGALGRLALALVRGGHLLAEASRGAPQPEPAWATAAREMAAEEAAAAAAVANGPSLLVLASVSHLPGLAKSGESKPGGHTGSTPRSEWAPVAGRRLRLVRVPDLAEARATLAAEFPDDTATIDAILRPLSGRAYVSLPPTLLLGPPGTGKSRFARRLGEVLGLAVTVYACAGVSDSSFIGTSRQWSTGRACVPLQAIRRADAASVLVVLDELSRAGTRRDNGLLTDGVLALTERETARAYQDPYLECAVDLSGVSYIATANTRDGLDAALLSRFRVLEMGPRTLASLPALTRGIMADIRSERGLDDAWLPGLDPEEEAVLAAHWRDGSVRSLRHLVEGLVAARDALATRM</sequence>
<evidence type="ECO:0000256" key="1">
    <source>
        <dbReference type="SAM" id="MobiDB-lite"/>
    </source>
</evidence>
<evidence type="ECO:0000313" key="3">
    <source>
        <dbReference type="EMBL" id="GJD87239.1"/>
    </source>
</evidence>
<evidence type="ECO:0000313" key="4">
    <source>
        <dbReference type="Proteomes" id="UP001055247"/>
    </source>
</evidence>